<evidence type="ECO:0000313" key="1">
    <source>
        <dbReference type="EMBL" id="TRD17746.1"/>
    </source>
</evidence>
<gene>
    <name evidence="1" type="ORF">FEV53_12785</name>
</gene>
<sequence>MVVFVAANFAACIGASAQSSGEERMVVRVAPPENISPFSLSLRDCSFVKPYIDGVSALYECGLSDFLEVNITEGTIAKLFGGERRYGLVVPRTGTAAAPPLYPFLEVVEYVATLEEAAEHSVLLGMPDAEAGIIAQADEVSKDLDGTTGVREIPPKVSVRPVARPSVIAQTDTGEITEDEAVEGEEDVVELASALVIWPERFHDLVVPPDIDLVPKFSQNGFSYASISYDPEAIPAGGLAFKLDRNPNCSALFQPREEVEPTYKLEFPCGVFSFFDSGVLGAVNPACERTSDGSGLACLLTLDTPKIDFSTSIWSEISVDLSEVEPDEQVDLAGMVPRQAAPSLELSPAVLATDAAASCAEFDVAVRFGGYCSASDTDSCDAPAPGVGFTAEGRLPSLSDAGWLNKVPSFVRLQVDVNGTLMLDEVTPLSVNGLLAFEQVAARASTLPDLPLALDIANDQFGVGRTALLFDGPDCSGVPTASIDLALRGLGTQKAPLCGSVMVERDNQRVSACAPLKLSADRARLTAALPPDSCIADRIAVVVAQNRSLNGLAGRATLQVLEGAVAELSESDSCLPVDLATTQNERRDFLSKAEELHFGNAEAVVENIYRMSFVNPSSEILRDLRWVYREWGERLSALILIADSSSVFVSEITDSPEALAWEVRGVPAVIIDPLGGKNCETFKSLLFFDDCIDTTPDGLAGALISEINSNVARVLGGGQ</sequence>
<dbReference type="OrthoDB" id="9816786at2"/>
<accession>A0A547PUC7</accession>
<evidence type="ECO:0000313" key="2">
    <source>
        <dbReference type="Proteomes" id="UP000318590"/>
    </source>
</evidence>
<comment type="caution">
    <text evidence="1">The sequence shown here is derived from an EMBL/GenBank/DDBJ whole genome shotgun (WGS) entry which is preliminary data.</text>
</comment>
<dbReference type="Proteomes" id="UP000318590">
    <property type="component" value="Unassembled WGS sequence"/>
</dbReference>
<dbReference type="AlphaFoldDB" id="A0A547PUC7"/>
<keyword evidence="2" id="KW-1185">Reference proteome</keyword>
<dbReference type="RefSeq" id="WP_142835217.1">
    <property type="nucleotide sequence ID" value="NZ_VFSV01000023.1"/>
</dbReference>
<proteinExistence type="predicted"/>
<protein>
    <submittedName>
        <fullName evidence="1">Uncharacterized protein</fullName>
    </submittedName>
</protein>
<reference evidence="1 2" key="1">
    <citation type="submission" date="2019-06" db="EMBL/GenBank/DDBJ databases">
        <title>Paenimaribius caenipelagi gen. nov., sp. nov., isolated from a tidal flat.</title>
        <authorList>
            <person name="Yoon J.-H."/>
        </authorList>
    </citation>
    <scope>NUCLEOTIDE SEQUENCE [LARGE SCALE GENOMIC DNA]</scope>
    <source>
        <strain evidence="1 2">JBTF-M29</strain>
    </source>
</reference>
<name>A0A547PUC7_9RHOB</name>
<organism evidence="1 2">
    <name type="scientific">Palleronia caenipelagi</name>
    <dbReference type="NCBI Taxonomy" id="2489174"/>
    <lineage>
        <taxon>Bacteria</taxon>
        <taxon>Pseudomonadati</taxon>
        <taxon>Pseudomonadota</taxon>
        <taxon>Alphaproteobacteria</taxon>
        <taxon>Rhodobacterales</taxon>
        <taxon>Roseobacteraceae</taxon>
        <taxon>Palleronia</taxon>
    </lineage>
</organism>
<dbReference type="EMBL" id="VFSV01000023">
    <property type="protein sequence ID" value="TRD17746.1"/>
    <property type="molecule type" value="Genomic_DNA"/>
</dbReference>